<dbReference type="GeneID" id="7445829"/>
<reference evidence="3 4" key="2">
    <citation type="journal article" date="2008" name="Nature">
        <title>The Phaeodactylum genome reveals the evolutionary history of diatom genomes.</title>
        <authorList>
            <person name="Bowler C."/>
            <person name="Allen A.E."/>
            <person name="Badger J.H."/>
            <person name="Grimwood J."/>
            <person name="Jabbari K."/>
            <person name="Kuo A."/>
            <person name="Maheswari U."/>
            <person name="Martens C."/>
            <person name="Maumus F."/>
            <person name="Otillar R.P."/>
            <person name="Rayko E."/>
            <person name="Salamov A."/>
            <person name="Vandepoele K."/>
            <person name="Beszteri B."/>
            <person name="Gruber A."/>
            <person name="Heijde M."/>
            <person name="Katinka M."/>
            <person name="Mock T."/>
            <person name="Valentin K."/>
            <person name="Verret F."/>
            <person name="Berges J.A."/>
            <person name="Brownlee C."/>
            <person name="Cadoret J.P."/>
            <person name="Chiovitti A."/>
            <person name="Choi C.J."/>
            <person name="Coesel S."/>
            <person name="De Martino A."/>
            <person name="Detter J.C."/>
            <person name="Durkin C."/>
            <person name="Falciatore A."/>
            <person name="Fournet J."/>
            <person name="Haruta M."/>
            <person name="Huysman M.J."/>
            <person name="Jenkins B.D."/>
            <person name="Jiroutova K."/>
            <person name="Jorgensen R.E."/>
            <person name="Joubert Y."/>
            <person name="Kaplan A."/>
            <person name="Kroger N."/>
            <person name="Kroth P.G."/>
            <person name="La Roche J."/>
            <person name="Lindquist E."/>
            <person name="Lommer M."/>
            <person name="Martin-Jezequel V."/>
            <person name="Lopez P.J."/>
            <person name="Lucas S."/>
            <person name="Mangogna M."/>
            <person name="McGinnis K."/>
            <person name="Medlin L.K."/>
            <person name="Montsant A."/>
            <person name="Oudot-Le Secq M.P."/>
            <person name="Napoli C."/>
            <person name="Obornik M."/>
            <person name="Parker M.S."/>
            <person name="Petit J.L."/>
            <person name="Porcel B.M."/>
            <person name="Poulsen N."/>
            <person name="Robison M."/>
            <person name="Rychlewski L."/>
            <person name="Rynearson T.A."/>
            <person name="Schmutz J."/>
            <person name="Shapiro H."/>
            <person name="Siaut M."/>
            <person name="Stanley M."/>
            <person name="Sussman M.R."/>
            <person name="Taylor A.R."/>
            <person name="Vardi A."/>
            <person name="von Dassow P."/>
            <person name="Vyverman W."/>
            <person name="Willis A."/>
            <person name="Wyrwicz L.S."/>
            <person name="Rokhsar D.S."/>
            <person name="Weissenbach J."/>
            <person name="Armbrust E.V."/>
            <person name="Green B.R."/>
            <person name="Van de Peer Y."/>
            <person name="Grigoriev I.V."/>
        </authorList>
    </citation>
    <scope>NUCLEOTIDE SEQUENCE [LARGE SCALE GENOMIC DNA]</scope>
    <source>
        <strain evidence="3 4">CCMP1335</strain>
    </source>
</reference>
<dbReference type="Proteomes" id="UP000001449">
    <property type="component" value="Chromosome 12"/>
</dbReference>
<feature type="transmembrane region" description="Helical" evidence="2">
    <location>
        <begin position="234"/>
        <end position="253"/>
    </location>
</feature>
<keyword evidence="2" id="KW-0472">Membrane</keyword>
<protein>
    <submittedName>
        <fullName evidence="3">Uncharacterized protein</fullName>
    </submittedName>
</protein>
<dbReference type="PaxDb" id="35128-Thaps24491"/>
<dbReference type="EMBL" id="CM000647">
    <property type="protein sequence ID" value="EED89482.1"/>
    <property type="molecule type" value="Genomic_DNA"/>
</dbReference>
<evidence type="ECO:0000313" key="3">
    <source>
        <dbReference type="EMBL" id="EED89482.1"/>
    </source>
</evidence>
<keyword evidence="4" id="KW-1185">Reference proteome</keyword>
<evidence type="ECO:0000256" key="2">
    <source>
        <dbReference type="SAM" id="Phobius"/>
    </source>
</evidence>
<dbReference type="KEGG" id="tps:THAPSDRAFT_24491"/>
<dbReference type="OMA" id="NGWISTF"/>
<proteinExistence type="predicted"/>
<evidence type="ECO:0000256" key="1">
    <source>
        <dbReference type="SAM" id="MobiDB-lite"/>
    </source>
</evidence>
<feature type="transmembrane region" description="Helical" evidence="2">
    <location>
        <begin position="175"/>
        <end position="195"/>
    </location>
</feature>
<name>B8CAC6_THAPS</name>
<dbReference type="RefSeq" id="XP_002293021.1">
    <property type="nucleotide sequence ID" value="XM_002292985.1"/>
</dbReference>
<dbReference type="eggNOG" id="ENOG502SRQV">
    <property type="taxonomic scope" value="Eukaryota"/>
</dbReference>
<sequence>MATTKQSYGSTATPTQNVQVIAPATLIAGYTFDAMYDGATFTVTVPDGGVVKGQRFIVPFSPPPMAVAVGVPTDGGNIESGGPGGAAPTFAAKGNRSSSEGIPTGVWRDNLCDCCKFGPCHPHFLNAWLCRPLLMGQILTRMKMTWLGQRTPTTGSINDSRTDVDELWRNTFRNLVVLTVVFYLLMSMTSTPQTMDPTMPSLSGFNATTAIDGSSGQPHIITYDEMSASDKVKYTLNGWISTFFFVYTMYILIQLRATLRHVYSIPEESCLCMYSLGLCGNNPRDGICGNSSSSGSVPIGWEDVCCSFWCPMCVTAQMARHTVDYDERRGVCFNSVGVEGWDDDEAYAGVEGGVGEGSVLVV</sequence>
<accession>B8CAC6</accession>
<organism evidence="3 4">
    <name type="scientific">Thalassiosira pseudonana</name>
    <name type="common">Marine diatom</name>
    <name type="synonym">Cyclotella nana</name>
    <dbReference type="NCBI Taxonomy" id="35128"/>
    <lineage>
        <taxon>Eukaryota</taxon>
        <taxon>Sar</taxon>
        <taxon>Stramenopiles</taxon>
        <taxon>Ochrophyta</taxon>
        <taxon>Bacillariophyta</taxon>
        <taxon>Coscinodiscophyceae</taxon>
        <taxon>Thalassiosirophycidae</taxon>
        <taxon>Thalassiosirales</taxon>
        <taxon>Thalassiosiraceae</taxon>
        <taxon>Thalassiosira</taxon>
    </lineage>
</organism>
<reference evidence="3 4" key="1">
    <citation type="journal article" date="2004" name="Science">
        <title>The genome of the diatom Thalassiosira pseudonana: ecology, evolution, and metabolism.</title>
        <authorList>
            <person name="Armbrust E.V."/>
            <person name="Berges J.A."/>
            <person name="Bowler C."/>
            <person name="Green B.R."/>
            <person name="Martinez D."/>
            <person name="Putnam N.H."/>
            <person name="Zhou S."/>
            <person name="Allen A.E."/>
            <person name="Apt K.E."/>
            <person name="Bechner M."/>
            <person name="Brzezinski M.A."/>
            <person name="Chaal B.K."/>
            <person name="Chiovitti A."/>
            <person name="Davis A.K."/>
            <person name="Demarest M.S."/>
            <person name="Detter J.C."/>
            <person name="Glavina T."/>
            <person name="Goodstein D."/>
            <person name="Hadi M.Z."/>
            <person name="Hellsten U."/>
            <person name="Hildebrand M."/>
            <person name="Jenkins B.D."/>
            <person name="Jurka J."/>
            <person name="Kapitonov V.V."/>
            <person name="Kroger N."/>
            <person name="Lau W.W."/>
            <person name="Lane T.W."/>
            <person name="Larimer F.W."/>
            <person name="Lippmeier J.C."/>
            <person name="Lucas S."/>
            <person name="Medina M."/>
            <person name="Montsant A."/>
            <person name="Obornik M."/>
            <person name="Parker M.S."/>
            <person name="Palenik B."/>
            <person name="Pazour G.J."/>
            <person name="Richardson P.M."/>
            <person name="Rynearson T.A."/>
            <person name="Saito M.A."/>
            <person name="Schwartz D.C."/>
            <person name="Thamatrakoln K."/>
            <person name="Valentin K."/>
            <person name="Vardi A."/>
            <person name="Wilkerson F.P."/>
            <person name="Rokhsar D.S."/>
        </authorList>
    </citation>
    <scope>NUCLEOTIDE SEQUENCE [LARGE SCALE GENOMIC DNA]</scope>
    <source>
        <strain evidence="3 4">CCMP1335</strain>
    </source>
</reference>
<gene>
    <name evidence="3" type="ORF">THAPSDRAFT_24491</name>
</gene>
<keyword evidence="2" id="KW-0812">Transmembrane</keyword>
<evidence type="ECO:0000313" key="4">
    <source>
        <dbReference type="Proteomes" id="UP000001449"/>
    </source>
</evidence>
<dbReference type="InParanoid" id="B8CAC6"/>
<keyword evidence="2" id="KW-1133">Transmembrane helix</keyword>
<dbReference type="HOGENOM" id="CLU_065488_0_0_1"/>
<dbReference type="AlphaFoldDB" id="B8CAC6"/>
<feature type="region of interest" description="Disordered" evidence="1">
    <location>
        <begin position="79"/>
        <end position="99"/>
    </location>
</feature>